<sequence>MVGKPIRRGEQIGLMGNTGRSRGPHLHYEVIYRNRPVNPVNYFSRDIEAEDFNKFISQN</sequence>
<dbReference type="GO" id="GO:0004222">
    <property type="term" value="F:metalloendopeptidase activity"/>
    <property type="evidence" value="ECO:0007669"/>
    <property type="project" value="TreeGrafter"/>
</dbReference>
<comment type="caution">
    <text evidence="3">The sequence shown here is derived from an EMBL/GenBank/DDBJ whole genome shotgun (WGS) entry which is preliminary data.</text>
</comment>
<dbReference type="SUPFAM" id="SSF51261">
    <property type="entry name" value="Duplicated hybrid motif"/>
    <property type="match status" value="1"/>
</dbReference>
<protein>
    <recommendedName>
        <fullName evidence="2">M23ase beta-sheet core domain-containing protein</fullName>
    </recommendedName>
</protein>
<accession>A0A645BWZ3</accession>
<name>A0A645BWZ3_9ZZZZ</name>
<dbReference type="InterPro" id="IPR011055">
    <property type="entry name" value="Dup_hybrid_motif"/>
</dbReference>
<evidence type="ECO:0000313" key="3">
    <source>
        <dbReference type="EMBL" id="MPM70036.1"/>
    </source>
</evidence>
<dbReference type="Gene3D" id="2.70.70.10">
    <property type="entry name" value="Glucose Permease (Domain IIA)"/>
    <property type="match status" value="1"/>
</dbReference>
<gene>
    <name evidence="3" type="ORF">SDC9_116987</name>
</gene>
<reference evidence="3" key="1">
    <citation type="submission" date="2019-08" db="EMBL/GenBank/DDBJ databases">
        <authorList>
            <person name="Kucharzyk K."/>
            <person name="Murdoch R.W."/>
            <person name="Higgins S."/>
            <person name="Loffler F."/>
        </authorList>
    </citation>
    <scope>NUCLEOTIDE SEQUENCE</scope>
</reference>
<dbReference type="AlphaFoldDB" id="A0A645BWZ3"/>
<feature type="domain" description="M23ase beta-sheet core" evidence="2">
    <location>
        <begin position="2"/>
        <end position="39"/>
    </location>
</feature>
<organism evidence="3">
    <name type="scientific">bioreactor metagenome</name>
    <dbReference type="NCBI Taxonomy" id="1076179"/>
    <lineage>
        <taxon>unclassified sequences</taxon>
        <taxon>metagenomes</taxon>
        <taxon>ecological metagenomes</taxon>
    </lineage>
</organism>
<evidence type="ECO:0000259" key="2">
    <source>
        <dbReference type="Pfam" id="PF01551"/>
    </source>
</evidence>
<feature type="region of interest" description="Disordered" evidence="1">
    <location>
        <begin position="1"/>
        <end position="20"/>
    </location>
</feature>
<dbReference type="InterPro" id="IPR016047">
    <property type="entry name" value="M23ase_b-sheet_dom"/>
</dbReference>
<proteinExistence type="predicted"/>
<dbReference type="Pfam" id="PF01551">
    <property type="entry name" value="Peptidase_M23"/>
    <property type="match status" value="1"/>
</dbReference>
<dbReference type="PANTHER" id="PTHR21666:SF270">
    <property type="entry name" value="MUREIN HYDROLASE ACTIVATOR ENVC"/>
    <property type="match status" value="1"/>
</dbReference>
<dbReference type="InterPro" id="IPR050570">
    <property type="entry name" value="Cell_wall_metabolism_enzyme"/>
</dbReference>
<evidence type="ECO:0000256" key="1">
    <source>
        <dbReference type="SAM" id="MobiDB-lite"/>
    </source>
</evidence>
<dbReference type="CDD" id="cd12797">
    <property type="entry name" value="M23_peptidase"/>
    <property type="match status" value="1"/>
</dbReference>
<dbReference type="EMBL" id="VSSQ01023229">
    <property type="protein sequence ID" value="MPM70036.1"/>
    <property type="molecule type" value="Genomic_DNA"/>
</dbReference>
<dbReference type="PANTHER" id="PTHR21666">
    <property type="entry name" value="PEPTIDASE-RELATED"/>
    <property type="match status" value="1"/>
</dbReference>